<dbReference type="Gene3D" id="2.40.50.1020">
    <property type="entry name" value="LytTr DNA-binding domain"/>
    <property type="match status" value="1"/>
</dbReference>
<gene>
    <name evidence="3" type="ORF">G3570_01435</name>
</gene>
<dbReference type="RefSeq" id="WP_165138446.1">
    <property type="nucleotide sequence ID" value="NZ_JAALLT010000001.1"/>
</dbReference>
<name>A0A6M1SR37_9BACT</name>
<protein>
    <submittedName>
        <fullName evidence="3">LytTR family transcriptional regulator</fullName>
    </submittedName>
</protein>
<evidence type="ECO:0000256" key="1">
    <source>
        <dbReference type="SAM" id="Phobius"/>
    </source>
</evidence>
<feature type="transmembrane region" description="Helical" evidence="1">
    <location>
        <begin position="60"/>
        <end position="77"/>
    </location>
</feature>
<keyword evidence="1" id="KW-1133">Transmembrane helix</keyword>
<keyword evidence="4" id="KW-1185">Reference proteome</keyword>
<keyword evidence="1" id="KW-0472">Membrane</keyword>
<dbReference type="SMART" id="SM00850">
    <property type="entry name" value="LytTR"/>
    <property type="match status" value="1"/>
</dbReference>
<evidence type="ECO:0000313" key="3">
    <source>
        <dbReference type="EMBL" id="NGP75280.1"/>
    </source>
</evidence>
<dbReference type="Pfam" id="PF04397">
    <property type="entry name" value="LytTR"/>
    <property type="match status" value="1"/>
</dbReference>
<evidence type="ECO:0000313" key="4">
    <source>
        <dbReference type="Proteomes" id="UP000473278"/>
    </source>
</evidence>
<feature type="transmembrane region" description="Helical" evidence="1">
    <location>
        <begin position="98"/>
        <end position="115"/>
    </location>
</feature>
<proteinExistence type="predicted"/>
<dbReference type="EMBL" id="JAALLT010000001">
    <property type="protein sequence ID" value="NGP75280.1"/>
    <property type="molecule type" value="Genomic_DNA"/>
</dbReference>
<organism evidence="3 4">
    <name type="scientific">Halalkalibaculum roseum</name>
    <dbReference type="NCBI Taxonomy" id="2709311"/>
    <lineage>
        <taxon>Bacteria</taxon>
        <taxon>Pseudomonadati</taxon>
        <taxon>Balneolota</taxon>
        <taxon>Balneolia</taxon>
        <taxon>Balneolales</taxon>
        <taxon>Balneolaceae</taxon>
        <taxon>Halalkalibaculum</taxon>
    </lineage>
</organism>
<dbReference type="Proteomes" id="UP000473278">
    <property type="component" value="Unassembled WGS sequence"/>
</dbReference>
<dbReference type="InterPro" id="IPR007492">
    <property type="entry name" value="LytTR_DNA-bd_dom"/>
</dbReference>
<sequence length="267" mass="31145">MVNLSSRQLKNPGTYLLKYKLEYLLTLSTGFFLFVVLYLYEGFNIQQGLSLSGHSLLFRALSFGALTSLSFYINEMYTKKMFRPDSVLQLIAWHSWEIFKGACLTFLLFNFFWNWTEFTWASFSLLLGEYTIVMIFPIAVSYLAAGQAKRATFSESMLVFESENKKDRLAVHPENFLYITSEDNYIDIYYLLSGKVEHQLQRNTLKNIQSAFRENPYLKKCHRSYLVNPQNIRQIHHSGKSMKLNLGHQIEIPVSGKYFSEFSTLLD</sequence>
<dbReference type="GO" id="GO:0003677">
    <property type="term" value="F:DNA binding"/>
    <property type="evidence" value="ECO:0007669"/>
    <property type="project" value="InterPro"/>
</dbReference>
<accession>A0A6M1SR37</accession>
<keyword evidence="1" id="KW-0812">Transmembrane</keyword>
<evidence type="ECO:0000259" key="2">
    <source>
        <dbReference type="SMART" id="SM00850"/>
    </source>
</evidence>
<feature type="transmembrane region" description="Helical" evidence="1">
    <location>
        <begin position="121"/>
        <end position="145"/>
    </location>
</feature>
<reference evidence="3 4" key="1">
    <citation type="submission" date="2020-02" db="EMBL/GenBank/DDBJ databases">
        <title>Balneolaceae bacterium YR4-1, complete genome.</title>
        <authorList>
            <person name="Li Y."/>
            <person name="Wu S."/>
        </authorList>
    </citation>
    <scope>NUCLEOTIDE SEQUENCE [LARGE SCALE GENOMIC DNA]</scope>
    <source>
        <strain evidence="3 4">YR4-1</strain>
    </source>
</reference>
<comment type="caution">
    <text evidence="3">The sequence shown here is derived from an EMBL/GenBank/DDBJ whole genome shotgun (WGS) entry which is preliminary data.</text>
</comment>
<feature type="domain" description="HTH LytTR-type" evidence="2">
    <location>
        <begin position="166"/>
        <end position="267"/>
    </location>
</feature>
<dbReference type="AlphaFoldDB" id="A0A6M1SR37"/>
<feature type="transmembrane region" description="Helical" evidence="1">
    <location>
        <begin position="21"/>
        <end position="40"/>
    </location>
</feature>